<proteinExistence type="inferred from homology"/>
<comment type="subcellular location">
    <subcellularLocation>
        <location evidence="1">Cell membrane</location>
        <topology evidence="1">Multi-pass membrane protein</topology>
    </subcellularLocation>
</comment>
<comment type="caution">
    <text evidence="10">The sequence shown here is derived from an EMBL/GenBank/DDBJ whole genome shotgun (WGS) entry which is preliminary data.</text>
</comment>
<dbReference type="CDD" id="cd06582">
    <property type="entry name" value="TM_PBP1_LivH_like"/>
    <property type="match status" value="1"/>
</dbReference>
<name>A0AAW5R1J6_9HYPH</name>
<evidence type="ECO:0000256" key="5">
    <source>
        <dbReference type="ARBA" id="ARBA00022970"/>
    </source>
</evidence>
<keyword evidence="4 9" id="KW-0812">Transmembrane</keyword>
<evidence type="ECO:0000256" key="6">
    <source>
        <dbReference type="ARBA" id="ARBA00022989"/>
    </source>
</evidence>
<dbReference type="Pfam" id="PF02653">
    <property type="entry name" value="BPD_transp_2"/>
    <property type="match status" value="1"/>
</dbReference>
<accession>A0AAW5R1J6</accession>
<keyword evidence="6 9" id="KW-1133">Transmembrane helix</keyword>
<dbReference type="GO" id="GO:0006865">
    <property type="term" value="P:amino acid transport"/>
    <property type="evidence" value="ECO:0007669"/>
    <property type="project" value="UniProtKB-KW"/>
</dbReference>
<dbReference type="RefSeq" id="WP_261617658.1">
    <property type="nucleotide sequence ID" value="NZ_JALIDZ010000010.1"/>
</dbReference>
<feature type="transmembrane region" description="Helical" evidence="9">
    <location>
        <begin position="236"/>
        <end position="257"/>
    </location>
</feature>
<organism evidence="10 11">
    <name type="scientific">Microbaculum marinisediminis</name>
    <dbReference type="NCBI Taxonomy" id="2931392"/>
    <lineage>
        <taxon>Bacteria</taxon>
        <taxon>Pseudomonadati</taxon>
        <taxon>Pseudomonadota</taxon>
        <taxon>Alphaproteobacteria</taxon>
        <taxon>Hyphomicrobiales</taxon>
        <taxon>Tepidamorphaceae</taxon>
        <taxon>Microbaculum</taxon>
    </lineage>
</organism>
<protein>
    <submittedName>
        <fullName evidence="10">Branched-chain amino acid ABC transporter permease</fullName>
    </submittedName>
</protein>
<feature type="transmembrane region" description="Helical" evidence="9">
    <location>
        <begin position="72"/>
        <end position="90"/>
    </location>
</feature>
<reference evidence="10 11" key="1">
    <citation type="submission" date="2022-04" db="EMBL/GenBank/DDBJ databases">
        <authorList>
            <person name="Ye Y.-Q."/>
            <person name="Du Z.-J."/>
        </authorList>
    </citation>
    <scope>NUCLEOTIDE SEQUENCE [LARGE SCALE GENOMIC DNA]</scope>
    <source>
        <strain evidence="10 11">A6E488</strain>
    </source>
</reference>
<dbReference type="InterPro" id="IPR052157">
    <property type="entry name" value="BCAA_transport_permease"/>
</dbReference>
<dbReference type="Proteomes" id="UP001320898">
    <property type="component" value="Unassembled WGS sequence"/>
</dbReference>
<keyword evidence="3" id="KW-1003">Cell membrane</keyword>
<evidence type="ECO:0000256" key="3">
    <source>
        <dbReference type="ARBA" id="ARBA00022475"/>
    </source>
</evidence>
<dbReference type="GO" id="GO:0005886">
    <property type="term" value="C:plasma membrane"/>
    <property type="evidence" value="ECO:0007669"/>
    <property type="project" value="UniProtKB-SubCell"/>
</dbReference>
<evidence type="ECO:0000313" key="11">
    <source>
        <dbReference type="Proteomes" id="UP001320898"/>
    </source>
</evidence>
<evidence type="ECO:0000256" key="8">
    <source>
        <dbReference type="ARBA" id="ARBA00037998"/>
    </source>
</evidence>
<evidence type="ECO:0000313" key="10">
    <source>
        <dbReference type="EMBL" id="MCT8974072.1"/>
    </source>
</evidence>
<feature type="transmembrane region" description="Helical" evidence="9">
    <location>
        <begin position="150"/>
        <end position="169"/>
    </location>
</feature>
<keyword evidence="2" id="KW-0813">Transport</keyword>
<feature type="transmembrane region" description="Helical" evidence="9">
    <location>
        <begin position="102"/>
        <end position="120"/>
    </location>
</feature>
<keyword evidence="5" id="KW-0029">Amino-acid transport</keyword>
<dbReference type="PANTHER" id="PTHR11795">
    <property type="entry name" value="BRANCHED-CHAIN AMINO ACID TRANSPORT SYSTEM PERMEASE PROTEIN LIVH"/>
    <property type="match status" value="1"/>
</dbReference>
<feature type="transmembrane region" description="Helical" evidence="9">
    <location>
        <begin position="48"/>
        <end position="66"/>
    </location>
</feature>
<dbReference type="GO" id="GO:0022857">
    <property type="term" value="F:transmembrane transporter activity"/>
    <property type="evidence" value="ECO:0007669"/>
    <property type="project" value="InterPro"/>
</dbReference>
<feature type="transmembrane region" description="Helical" evidence="9">
    <location>
        <begin position="263"/>
        <end position="287"/>
    </location>
</feature>
<evidence type="ECO:0000256" key="4">
    <source>
        <dbReference type="ARBA" id="ARBA00022692"/>
    </source>
</evidence>
<gene>
    <name evidence="10" type="ORF">MUB46_19585</name>
</gene>
<keyword evidence="7 9" id="KW-0472">Membrane</keyword>
<dbReference type="AlphaFoldDB" id="A0AAW5R1J6"/>
<dbReference type="InterPro" id="IPR001851">
    <property type="entry name" value="ABC_transp_permease"/>
</dbReference>
<evidence type="ECO:0000256" key="7">
    <source>
        <dbReference type="ARBA" id="ARBA00023136"/>
    </source>
</evidence>
<feature type="transmembrane region" description="Helical" evidence="9">
    <location>
        <begin position="20"/>
        <end position="41"/>
    </location>
</feature>
<dbReference type="EMBL" id="JALIDZ010000010">
    <property type="protein sequence ID" value="MCT8974072.1"/>
    <property type="molecule type" value="Genomic_DNA"/>
</dbReference>
<keyword evidence="11" id="KW-1185">Reference proteome</keyword>
<evidence type="ECO:0000256" key="1">
    <source>
        <dbReference type="ARBA" id="ARBA00004651"/>
    </source>
</evidence>
<comment type="similarity">
    <text evidence="8">Belongs to the binding-protein-dependent transport system permease family. LivHM subfamily.</text>
</comment>
<dbReference type="PANTHER" id="PTHR11795:SF445">
    <property type="entry name" value="AMINO ACID ABC TRANSPORTER PERMEASE PROTEIN"/>
    <property type="match status" value="1"/>
</dbReference>
<evidence type="ECO:0000256" key="9">
    <source>
        <dbReference type="SAM" id="Phobius"/>
    </source>
</evidence>
<evidence type="ECO:0000256" key="2">
    <source>
        <dbReference type="ARBA" id="ARBA00022448"/>
    </source>
</evidence>
<sequence>MFDNLMILFQAPVITVDLVLNGLLLGAIFALAAYGMALVWGVMSIINIAQGEFVMLGGYVAVMMYWGGIHPLLAVPVAAVVMFIVGWALYRAVIFRVVDRDLFVSILATFGLSILLQQLMNTAFSGNVQIAEAGLGTVFLFDGLVTLSEIKVVAFVLAIVVGGCMVVFLKRSRMGQAIRATAQNARAARVMGINTDRVYAVTYGLNAAICGSCGALVAMAYNIHPYIGLPYTIRSFMIVVVAGLGNFAGVILAGLGLGAAENIAGFVLGAQYQLAFVFALLVVVLVWRNWRLAAKRQYLK</sequence>